<keyword evidence="6" id="KW-0964">Secreted</keyword>
<feature type="domain" description="Plastocyanin-like" evidence="14">
    <location>
        <begin position="134"/>
        <end position="246"/>
    </location>
</feature>
<dbReference type="InterPro" id="IPR011707">
    <property type="entry name" value="Cu-oxidase-like_N"/>
</dbReference>
<dbReference type="EC" id="1.10.3.2" evidence="5"/>
<keyword evidence="10" id="KW-1015">Disulfide bond</keyword>
<evidence type="ECO:0000313" key="15">
    <source>
        <dbReference type="EMBL" id="GJE96135.1"/>
    </source>
</evidence>
<dbReference type="InterPro" id="IPR008972">
    <property type="entry name" value="Cupredoxin"/>
</dbReference>
<comment type="cofactor">
    <cofactor evidence="2">
        <name>Cu cation</name>
        <dbReference type="ChEBI" id="CHEBI:23378"/>
    </cofactor>
</comment>
<keyword evidence="7" id="KW-0479">Metal-binding</keyword>
<dbReference type="Pfam" id="PF00394">
    <property type="entry name" value="Cu-oxidase"/>
    <property type="match status" value="1"/>
</dbReference>
<comment type="catalytic activity">
    <reaction evidence="1">
        <text>4 hydroquinone + O2 = 4 benzosemiquinone + 2 H2O</text>
        <dbReference type="Rhea" id="RHEA:11276"/>
        <dbReference type="ChEBI" id="CHEBI:15377"/>
        <dbReference type="ChEBI" id="CHEBI:15379"/>
        <dbReference type="ChEBI" id="CHEBI:17594"/>
        <dbReference type="ChEBI" id="CHEBI:17977"/>
        <dbReference type="EC" id="1.10.3.2"/>
    </reaction>
</comment>
<comment type="caution">
    <text evidence="15">The sequence shown here is derived from an EMBL/GenBank/DDBJ whole genome shotgun (WGS) entry which is preliminary data.</text>
</comment>
<accession>A0A9P3GMD5</accession>
<evidence type="ECO:0000256" key="6">
    <source>
        <dbReference type="ARBA" id="ARBA00022525"/>
    </source>
</evidence>
<evidence type="ECO:0000256" key="9">
    <source>
        <dbReference type="ARBA" id="ARBA00023008"/>
    </source>
</evidence>
<protein>
    <recommendedName>
        <fullName evidence="5">laccase</fullName>
        <ecNumber evidence="5">1.10.3.2</ecNumber>
    </recommendedName>
</protein>
<dbReference type="Proteomes" id="UP000703269">
    <property type="component" value="Unassembled WGS sequence"/>
</dbReference>
<dbReference type="GO" id="GO:0005576">
    <property type="term" value="C:extracellular region"/>
    <property type="evidence" value="ECO:0007669"/>
    <property type="project" value="UniProtKB-SubCell"/>
</dbReference>
<dbReference type="InterPro" id="IPR011706">
    <property type="entry name" value="Cu-oxidase_C"/>
</dbReference>
<comment type="subcellular location">
    <subcellularLocation>
        <location evidence="3">Secreted</location>
    </subcellularLocation>
</comment>
<evidence type="ECO:0000256" key="11">
    <source>
        <dbReference type="ARBA" id="ARBA00023180"/>
    </source>
</evidence>
<dbReference type="PROSITE" id="PS00079">
    <property type="entry name" value="MULTICOPPER_OXIDASE1"/>
    <property type="match status" value="1"/>
</dbReference>
<name>A0A9P3GMD5_9APHY</name>
<dbReference type="CDD" id="cd13857">
    <property type="entry name" value="CuRO_1_Diphenol_Ox"/>
    <property type="match status" value="1"/>
</dbReference>
<reference evidence="15 16" key="1">
    <citation type="submission" date="2021-08" db="EMBL/GenBank/DDBJ databases">
        <title>Draft Genome Sequence of Phanerochaete sordida strain YK-624.</title>
        <authorList>
            <person name="Mori T."/>
            <person name="Dohra H."/>
            <person name="Suzuki T."/>
            <person name="Kawagishi H."/>
            <person name="Hirai H."/>
        </authorList>
    </citation>
    <scope>NUCLEOTIDE SEQUENCE [LARGE SCALE GENOMIC DNA]</scope>
    <source>
        <strain evidence="15 16">YK-624</strain>
    </source>
</reference>
<evidence type="ECO:0000259" key="12">
    <source>
        <dbReference type="Pfam" id="PF00394"/>
    </source>
</evidence>
<dbReference type="AlphaFoldDB" id="A0A9P3GMD5"/>
<feature type="domain" description="Plastocyanin-like" evidence="12">
    <location>
        <begin position="257"/>
        <end position="412"/>
    </location>
</feature>
<dbReference type="PANTHER" id="PTHR11709">
    <property type="entry name" value="MULTI-COPPER OXIDASE"/>
    <property type="match status" value="1"/>
</dbReference>
<dbReference type="Gene3D" id="2.60.40.420">
    <property type="entry name" value="Cupredoxins - blue copper proteins"/>
    <property type="match status" value="3"/>
</dbReference>
<dbReference type="FunFam" id="2.60.40.420:FF:000045">
    <property type="entry name" value="Laccase 2"/>
    <property type="match status" value="1"/>
</dbReference>
<sequence length="625" mass="66116">MQPTAHTTPDRGHRATRNGGRFALRTAALCLPLVLAAVLLALAGGADARSLTRRHGAFPHAHRALPIARHAGPHAHNATVHTHNATAHAHALARNASAPLVRRDTVATPAASSFVVGSIIGEAPTTRTFDFTITEIDGSPDGFSKSMLVVNGQFPGPTIEANQGDTISVTVTNSMSTATTIHWHGIYQNGTNYYDGTASVTECGIPAGSSQTYTFSVADFSGTTWWHAHATQYTDGIEGPLIVHPTSYPSGFPTWDEDIVIALTDVYHTFSSTIAQQYTQGGGTLSALELEVPDSGAINGVGQYDGSTDYFNLNLESGKTYRLRLIHMGSAAQIRFSIDYHALTVIEADSTLTQSDEVEGITLNVAQRYSVLVTTNQDAEPAGDYWIRAELISAASVSGTTTDIRGIMRYANSTADPTTDTDPGVPGAGLSDLDDTALVPAVATTPPDSTKSYTVDFSIAVDSAGATSANMNGTVWSPLSGTSTLLQIVNSDGSYAPEGASIQSTNQFMITEDDIQVVDLLLVNGGAGVHPFHLHGHSPYILGSGTGTYDGTGLNTVNPLNRDTYAVPSNGWLVARFVTDNPGIWTIHCHIAWHMEAGLLMQINSLPSKSSQFDIPSDIVSFCSS</sequence>
<evidence type="ECO:0000313" key="16">
    <source>
        <dbReference type="Proteomes" id="UP000703269"/>
    </source>
</evidence>
<evidence type="ECO:0000256" key="8">
    <source>
        <dbReference type="ARBA" id="ARBA00023002"/>
    </source>
</evidence>
<evidence type="ECO:0000256" key="1">
    <source>
        <dbReference type="ARBA" id="ARBA00000349"/>
    </source>
</evidence>
<keyword evidence="11" id="KW-0325">Glycoprotein</keyword>
<evidence type="ECO:0000256" key="10">
    <source>
        <dbReference type="ARBA" id="ARBA00023157"/>
    </source>
</evidence>
<keyword evidence="16" id="KW-1185">Reference proteome</keyword>
<evidence type="ECO:0000256" key="2">
    <source>
        <dbReference type="ARBA" id="ARBA00001935"/>
    </source>
</evidence>
<evidence type="ECO:0000259" key="13">
    <source>
        <dbReference type="Pfam" id="PF07731"/>
    </source>
</evidence>
<comment type="similarity">
    <text evidence="4">Belongs to the multicopper oxidase family.</text>
</comment>
<dbReference type="SUPFAM" id="SSF49503">
    <property type="entry name" value="Cupredoxins"/>
    <property type="match status" value="3"/>
</dbReference>
<dbReference type="GO" id="GO:0005507">
    <property type="term" value="F:copper ion binding"/>
    <property type="evidence" value="ECO:0007669"/>
    <property type="project" value="InterPro"/>
</dbReference>
<keyword evidence="9" id="KW-0186">Copper</keyword>
<dbReference type="EMBL" id="BPQB01000056">
    <property type="protein sequence ID" value="GJE96135.1"/>
    <property type="molecule type" value="Genomic_DNA"/>
</dbReference>
<organism evidence="15 16">
    <name type="scientific">Phanerochaete sordida</name>
    <dbReference type="NCBI Taxonomy" id="48140"/>
    <lineage>
        <taxon>Eukaryota</taxon>
        <taxon>Fungi</taxon>
        <taxon>Dikarya</taxon>
        <taxon>Basidiomycota</taxon>
        <taxon>Agaricomycotina</taxon>
        <taxon>Agaricomycetes</taxon>
        <taxon>Polyporales</taxon>
        <taxon>Phanerochaetaceae</taxon>
        <taxon>Phanerochaete</taxon>
    </lineage>
</organism>
<dbReference type="InterPro" id="IPR045087">
    <property type="entry name" value="Cu-oxidase_fam"/>
</dbReference>
<keyword evidence="8" id="KW-0560">Oxidoreductase</keyword>
<dbReference type="PANTHER" id="PTHR11709:SF511">
    <property type="entry name" value="LACCASE"/>
    <property type="match status" value="1"/>
</dbReference>
<dbReference type="InterPro" id="IPR001117">
    <property type="entry name" value="Cu-oxidase_2nd"/>
</dbReference>
<evidence type="ECO:0000256" key="5">
    <source>
        <dbReference type="ARBA" id="ARBA00012297"/>
    </source>
</evidence>
<evidence type="ECO:0000256" key="7">
    <source>
        <dbReference type="ARBA" id="ARBA00022723"/>
    </source>
</evidence>
<proteinExistence type="inferred from homology"/>
<gene>
    <name evidence="15" type="ORF">PsYK624_123280</name>
</gene>
<dbReference type="Pfam" id="PF07731">
    <property type="entry name" value="Cu-oxidase_2"/>
    <property type="match status" value="1"/>
</dbReference>
<dbReference type="Pfam" id="PF07732">
    <property type="entry name" value="Cu-oxidase_3"/>
    <property type="match status" value="1"/>
</dbReference>
<evidence type="ECO:0000256" key="3">
    <source>
        <dbReference type="ARBA" id="ARBA00004613"/>
    </source>
</evidence>
<evidence type="ECO:0000259" key="14">
    <source>
        <dbReference type="Pfam" id="PF07732"/>
    </source>
</evidence>
<evidence type="ECO:0000256" key="4">
    <source>
        <dbReference type="ARBA" id="ARBA00010609"/>
    </source>
</evidence>
<feature type="domain" description="Plastocyanin-like" evidence="13">
    <location>
        <begin position="498"/>
        <end position="606"/>
    </location>
</feature>
<dbReference type="InterPro" id="IPR002355">
    <property type="entry name" value="Cu_oxidase_Cu_BS"/>
</dbReference>
<dbReference type="GO" id="GO:0052716">
    <property type="term" value="F:hydroquinone:oxygen oxidoreductase activity"/>
    <property type="evidence" value="ECO:0007669"/>
    <property type="project" value="UniProtKB-EC"/>
</dbReference>
<dbReference type="InterPro" id="IPR033138">
    <property type="entry name" value="Cu_oxidase_CS"/>
</dbReference>
<dbReference type="CDD" id="cd13910">
    <property type="entry name" value="CuRO_3_MCO_like_4"/>
    <property type="match status" value="1"/>
</dbReference>
<dbReference type="PROSITE" id="PS00080">
    <property type="entry name" value="MULTICOPPER_OXIDASE2"/>
    <property type="match status" value="1"/>
</dbReference>
<dbReference type="OrthoDB" id="2121828at2759"/>